<evidence type="ECO:0000256" key="8">
    <source>
        <dbReference type="ARBA" id="ARBA00022692"/>
    </source>
</evidence>
<evidence type="ECO:0000256" key="13">
    <source>
        <dbReference type="ARBA" id="ARBA00023034"/>
    </source>
</evidence>
<dbReference type="GO" id="GO:0061630">
    <property type="term" value="F:ubiquitin protein ligase activity"/>
    <property type="evidence" value="ECO:0007669"/>
    <property type="project" value="InterPro"/>
</dbReference>
<dbReference type="GO" id="GO:0048471">
    <property type="term" value="C:perinuclear region of cytoplasm"/>
    <property type="evidence" value="ECO:0007669"/>
    <property type="project" value="UniProtKB-SubCell"/>
</dbReference>
<dbReference type="InterPro" id="IPR036047">
    <property type="entry name" value="F-box-like_dom_sf"/>
</dbReference>
<feature type="transmembrane region" description="Helical" evidence="19">
    <location>
        <begin position="263"/>
        <end position="289"/>
    </location>
</feature>
<dbReference type="FunFam" id="2.130.10.10:FF:000308">
    <property type="entry name" value="F-box and WD repeat domain containing 8"/>
    <property type="match status" value="1"/>
</dbReference>
<evidence type="ECO:0000313" key="22">
    <source>
        <dbReference type="Proteomes" id="UP000314985"/>
    </source>
</evidence>
<name>A0A4X1TRR7_PIG</name>
<dbReference type="SMART" id="SM00256">
    <property type="entry name" value="FBOX"/>
    <property type="match status" value="1"/>
</dbReference>
<evidence type="ECO:0000256" key="18">
    <source>
        <dbReference type="SAM" id="MobiDB-lite"/>
    </source>
</evidence>
<organism evidence="21 22">
    <name type="scientific">Sus scrofa</name>
    <name type="common">Pig</name>
    <dbReference type="NCBI Taxonomy" id="9823"/>
    <lineage>
        <taxon>Eukaryota</taxon>
        <taxon>Metazoa</taxon>
        <taxon>Chordata</taxon>
        <taxon>Craniata</taxon>
        <taxon>Vertebrata</taxon>
        <taxon>Euteleostomi</taxon>
        <taxon>Mammalia</taxon>
        <taxon>Eutheria</taxon>
        <taxon>Laurasiatheria</taxon>
        <taxon>Artiodactyla</taxon>
        <taxon>Suina</taxon>
        <taxon>Suidae</taxon>
        <taxon>Sus</taxon>
    </lineage>
</organism>
<keyword evidence="7 17" id="KW-0853">WD repeat</keyword>
<dbReference type="PANTHER" id="PTHR15860:SF2">
    <property type="entry name" value="RING FINGER AND TRANSMEMBRANE DOMAIN-CONTAINING PROTEIN 2"/>
    <property type="match status" value="1"/>
</dbReference>
<reference evidence="21" key="2">
    <citation type="submission" date="2025-08" db="UniProtKB">
        <authorList>
            <consortium name="Ensembl"/>
        </authorList>
    </citation>
    <scope>IDENTIFICATION</scope>
</reference>
<evidence type="ECO:0000256" key="4">
    <source>
        <dbReference type="ARBA" id="ARBA00004906"/>
    </source>
</evidence>
<sequence length="919" mass="102578">MWFLTVNQVLRKMQRRHSSNTDNVPPERNRSQALSSEASVDEGGVFESLKAEAASPPALFSGLSGLPAGSLPTTPFPSSLVLGASAGKGDVFLQMPASREEGGGRGEGGTYHHRQPHHHFHHSGHRGGSLLQHVGGDHRAHSDDGGDEQPGTPAPALSELKAVICWLQKGLPFILILLAKVCFQHKLGIAVCIGMASTFAYANSTLREQVSLKEKRSVLVILWILAFLAGNTLYVLYTFSSQQLYNSLIFLKPNLETLDFFDLLWIVGIADFVLKYITIALKCLVVALPKIILAVKSKGKFYLVIEELSQLFRSLVPIQLWYKYIMGDDTSNSYFLGGVLIILYSLCKSFDICGRLGGVRKALKLLCTSQVSWLLMVLTEVTGTRSRKQISVPLKVSLQRGTTAVLVSLKQNYGVRATGQQCTEAGDICAICQAEFREPLILMCQNEMDDVPFFNSQLPYEVAINIFQYLDRKELGRCAQVSKTWKVIAEDEVLWYRLCQQEGHLPESNISDYSCWKLIFQECQAKEHILRTNWKNRKGAVSELEHIPDEALCGAHSHDGLVIAGYTSGDVRVWDTRTWDYIAPFLESEEDGPGVRPHVSFVRINSSLAVAAYQNGFLNIWDLRTGKYPIHHFEHEERLQALALSQEDATVATASAFDVIMLCPNEEGYWQIAAEFEVQKLVDCLEIVPDTGRYPVAVATAEDLVYLLKAEDSARTLYSGRGHPVTCLDVSANQAAFGVKFLAWLYEGNKIMLYSLEAERCLAKLGNSLGHFTCVNLRDSPPNLMVSGNMDRRVRIHDLRTDTIALSIPAHQLGVSAVQMDDWKVVSGGEDGLVSVWDYRMNQKLWEVHSRHPVRHISFNSHSLITAHVPYESVARDPDLDHFTTHRRSVLGWVDLDSWVFKRDPLSLILSLGAQPFFS</sequence>
<dbReference type="InterPro" id="IPR036322">
    <property type="entry name" value="WD40_repeat_dom_sf"/>
</dbReference>
<dbReference type="Pfam" id="PF00400">
    <property type="entry name" value="WD40"/>
    <property type="match status" value="1"/>
</dbReference>
<dbReference type="PROSITE" id="PS50082">
    <property type="entry name" value="WD_REPEATS_2"/>
    <property type="match status" value="1"/>
</dbReference>
<feature type="region of interest" description="Disordered" evidence="18">
    <location>
        <begin position="98"/>
        <end position="153"/>
    </location>
</feature>
<dbReference type="GO" id="GO:1904294">
    <property type="term" value="P:positive regulation of ERAD pathway"/>
    <property type="evidence" value="ECO:0007669"/>
    <property type="project" value="InterPro"/>
</dbReference>
<dbReference type="Gene3D" id="1.20.1280.50">
    <property type="match status" value="1"/>
</dbReference>
<accession>A0A4X1TRR7</accession>
<keyword evidence="10" id="KW-0833">Ubl conjugation pathway</keyword>
<evidence type="ECO:0000256" key="17">
    <source>
        <dbReference type="PROSITE-ProRule" id="PRU00221"/>
    </source>
</evidence>
<dbReference type="InterPro" id="IPR015943">
    <property type="entry name" value="WD40/YVTN_repeat-like_dom_sf"/>
</dbReference>
<keyword evidence="9" id="KW-0677">Repeat</keyword>
<feature type="transmembrane region" description="Helical" evidence="19">
    <location>
        <begin position="187"/>
        <end position="206"/>
    </location>
</feature>
<evidence type="ECO:0000256" key="16">
    <source>
        <dbReference type="ARBA" id="ARBA00079847"/>
    </source>
</evidence>
<gene>
    <name evidence="21" type="primary">RNFT2</name>
</gene>
<evidence type="ECO:0000313" key="21">
    <source>
        <dbReference type="Ensembl" id="ENSSSCP00070018010.1"/>
    </source>
</evidence>
<dbReference type="GO" id="GO:0005794">
    <property type="term" value="C:Golgi apparatus"/>
    <property type="evidence" value="ECO:0007669"/>
    <property type="project" value="UniProtKB-SubCell"/>
</dbReference>
<evidence type="ECO:0000256" key="14">
    <source>
        <dbReference type="ARBA" id="ARBA00023136"/>
    </source>
</evidence>
<dbReference type="InterPro" id="IPR001680">
    <property type="entry name" value="WD40_rpt"/>
</dbReference>
<feature type="region of interest" description="Disordered" evidence="18">
    <location>
        <begin position="13"/>
        <end position="41"/>
    </location>
</feature>
<evidence type="ECO:0000259" key="20">
    <source>
        <dbReference type="PROSITE" id="PS50181"/>
    </source>
</evidence>
<evidence type="ECO:0000256" key="1">
    <source>
        <dbReference type="ARBA" id="ARBA00004141"/>
    </source>
</evidence>
<evidence type="ECO:0000256" key="7">
    <source>
        <dbReference type="ARBA" id="ARBA00022574"/>
    </source>
</evidence>
<keyword evidence="6" id="KW-0597">Phosphoprotein</keyword>
<dbReference type="Pfam" id="PF12937">
    <property type="entry name" value="F-box-like"/>
    <property type="match status" value="1"/>
</dbReference>
<dbReference type="FunFam" id="1.20.1280.50:FF:000025">
    <property type="entry name" value="F-box and WD repeat domain containing 8"/>
    <property type="match status" value="1"/>
</dbReference>
<feature type="repeat" description="WD" evidence="17">
    <location>
        <begin position="808"/>
        <end position="847"/>
    </location>
</feature>
<comment type="subcellular location">
    <subcellularLocation>
        <location evidence="3">Cytoplasm</location>
        <location evidence="3">Perinuclear region</location>
    </subcellularLocation>
    <subcellularLocation>
        <location evidence="2">Golgi apparatus</location>
    </subcellularLocation>
    <subcellularLocation>
        <location evidence="1">Membrane</location>
        <topology evidence="1">Multi-pass membrane protein</topology>
    </subcellularLocation>
</comment>
<keyword evidence="8 19" id="KW-0812">Transmembrane</keyword>
<dbReference type="PROSITE" id="PS50181">
    <property type="entry name" value="FBOX"/>
    <property type="match status" value="1"/>
</dbReference>
<dbReference type="CDD" id="cd22134">
    <property type="entry name" value="F-box_FBXW8"/>
    <property type="match status" value="1"/>
</dbReference>
<dbReference type="FunFam" id="2.130.10.10:FF:000428">
    <property type="entry name" value="F-box and WD repeat domain containing 8"/>
    <property type="match status" value="1"/>
</dbReference>
<dbReference type="SUPFAM" id="SSF81383">
    <property type="entry name" value="F-box domain"/>
    <property type="match status" value="1"/>
</dbReference>
<dbReference type="GO" id="GO:0016020">
    <property type="term" value="C:membrane"/>
    <property type="evidence" value="ECO:0007669"/>
    <property type="project" value="UniProtKB-SubCell"/>
</dbReference>
<evidence type="ECO:0000256" key="6">
    <source>
        <dbReference type="ARBA" id="ARBA00022553"/>
    </source>
</evidence>
<keyword evidence="12" id="KW-0007">Acetylation</keyword>
<evidence type="ECO:0000256" key="2">
    <source>
        <dbReference type="ARBA" id="ARBA00004555"/>
    </source>
</evidence>
<comment type="pathway">
    <text evidence="4">Protein modification; protein ubiquitination.</text>
</comment>
<protein>
    <recommendedName>
        <fullName evidence="15">F-box/WD repeat-containing protein 8</fullName>
    </recommendedName>
    <alternativeName>
        <fullName evidence="16">F-box and WD-40 domain-containing protein 8</fullName>
    </alternativeName>
</protein>
<proteinExistence type="predicted"/>
<dbReference type="InterPro" id="IPR044235">
    <property type="entry name" value="RNFT1/2"/>
</dbReference>
<keyword evidence="5" id="KW-0963">Cytoplasm</keyword>
<dbReference type="InterPro" id="IPR001810">
    <property type="entry name" value="F-box_dom"/>
</dbReference>
<evidence type="ECO:0000256" key="3">
    <source>
        <dbReference type="ARBA" id="ARBA00004556"/>
    </source>
</evidence>
<evidence type="ECO:0000256" key="5">
    <source>
        <dbReference type="ARBA" id="ARBA00022490"/>
    </source>
</evidence>
<dbReference type="Gene3D" id="2.130.10.10">
    <property type="entry name" value="YVTN repeat-like/Quinoprotein amine dehydrogenase"/>
    <property type="match status" value="2"/>
</dbReference>
<dbReference type="Proteomes" id="UP000314985">
    <property type="component" value="Chromosome 14"/>
</dbReference>
<feature type="transmembrane region" description="Helical" evidence="19">
    <location>
        <begin position="218"/>
        <end position="237"/>
    </location>
</feature>
<keyword evidence="14 19" id="KW-0472">Membrane</keyword>
<evidence type="ECO:0000256" key="11">
    <source>
        <dbReference type="ARBA" id="ARBA00022989"/>
    </source>
</evidence>
<evidence type="ECO:0000256" key="9">
    <source>
        <dbReference type="ARBA" id="ARBA00022737"/>
    </source>
</evidence>
<reference evidence="21 22" key="1">
    <citation type="submission" date="2017-08" db="EMBL/GenBank/DDBJ databases">
        <title>USMARCv1.0.</title>
        <authorList>
            <person name="Hannum G.I."/>
            <person name="Koren S."/>
            <person name="Schroeder S.G."/>
            <person name="Chin S.C."/>
            <person name="Nonneman D.J."/>
            <person name="Becker S.A."/>
            <person name="Rosen B.D."/>
            <person name="Bickhart D.M."/>
            <person name="Putnam N.H."/>
            <person name="Green R.E."/>
            <person name="Tuggle C.K."/>
            <person name="Liu H."/>
            <person name="Rohrer G.A."/>
            <person name="Warr A."/>
            <person name="Hall R."/>
            <person name="Kim K."/>
            <person name="Hume D.A."/>
            <person name="Talbot R."/>
            <person name="Chow W."/>
            <person name="Howe K."/>
            <person name="Schwartz A.S."/>
            <person name="Watson M."/>
            <person name="Archibald A.L."/>
            <person name="Phillippy A.M."/>
            <person name="Smith T.P.L."/>
        </authorList>
    </citation>
    <scope>NUCLEOTIDE SEQUENCE [LARGE SCALE GENOMIC DNA]</scope>
</reference>
<dbReference type="PANTHER" id="PTHR15860">
    <property type="entry name" value="UNCHARACTERIZED RING FINGER-CONTAINING PROTEIN"/>
    <property type="match status" value="1"/>
</dbReference>
<dbReference type="Ensembl" id="ENSSSCT00070021760.1">
    <property type="protein sequence ID" value="ENSSSCP00070018010.1"/>
    <property type="gene ID" value="ENSSSCG00070011178.1"/>
</dbReference>
<dbReference type="SUPFAM" id="SSF50978">
    <property type="entry name" value="WD40 repeat-like"/>
    <property type="match status" value="1"/>
</dbReference>
<evidence type="ECO:0000256" key="10">
    <source>
        <dbReference type="ARBA" id="ARBA00022786"/>
    </source>
</evidence>
<keyword evidence="11 19" id="KW-1133">Transmembrane helix</keyword>
<dbReference type="SMART" id="SM00320">
    <property type="entry name" value="WD40"/>
    <property type="match status" value="3"/>
</dbReference>
<evidence type="ECO:0000256" key="15">
    <source>
        <dbReference type="ARBA" id="ARBA00072496"/>
    </source>
</evidence>
<evidence type="ECO:0000256" key="19">
    <source>
        <dbReference type="SAM" id="Phobius"/>
    </source>
</evidence>
<feature type="compositionally biased region" description="Basic and acidic residues" evidence="18">
    <location>
        <begin position="135"/>
        <end position="144"/>
    </location>
</feature>
<evidence type="ECO:0000256" key="12">
    <source>
        <dbReference type="ARBA" id="ARBA00022990"/>
    </source>
</evidence>
<feature type="compositionally biased region" description="Basic residues" evidence="18">
    <location>
        <begin position="111"/>
        <end position="125"/>
    </location>
</feature>
<feature type="domain" description="F-box" evidence="20">
    <location>
        <begin position="452"/>
        <end position="498"/>
    </location>
</feature>
<dbReference type="AlphaFoldDB" id="A0A4X1TRR7"/>
<keyword evidence="13" id="KW-0333">Golgi apparatus</keyword>
<feature type="transmembrane region" description="Helical" evidence="19">
    <location>
        <begin position="334"/>
        <end position="350"/>
    </location>
</feature>